<proteinExistence type="predicted"/>
<gene>
    <name evidence="1" type="ORF">G3I66_32665</name>
</gene>
<name>A0A6G3TN52_9ACTN</name>
<dbReference type="InterPro" id="IPR049801">
    <property type="entry name" value="T7SS_assoc-like"/>
</dbReference>
<dbReference type="NCBIfam" id="NF033533">
    <property type="entry name" value="lone7_assoc_B"/>
    <property type="match status" value="1"/>
</dbReference>
<dbReference type="RefSeq" id="WP_164278640.1">
    <property type="nucleotide sequence ID" value="NZ_JAAGMQ010000956.1"/>
</dbReference>
<evidence type="ECO:0000313" key="1">
    <source>
        <dbReference type="EMBL" id="NEC37895.1"/>
    </source>
</evidence>
<dbReference type="Proteomes" id="UP000475666">
    <property type="component" value="Unassembled WGS sequence"/>
</dbReference>
<organism evidence="1 2">
    <name type="scientific">Streptomyces rubrogriseus</name>
    <dbReference type="NCBI Taxonomy" id="194673"/>
    <lineage>
        <taxon>Bacteria</taxon>
        <taxon>Bacillati</taxon>
        <taxon>Actinomycetota</taxon>
        <taxon>Actinomycetes</taxon>
        <taxon>Kitasatosporales</taxon>
        <taxon>Streptomycetaceae</taxon>
        <taxon>Streptomyces</taxon>
        <taxon>Streptomyces violaceoruber group</taxon>
    </lineage>
</organism>
<protein>
    <submittedName>
        <fullName evidence="1">Type VII secretion system-associated protein</fullName>
    </submittedName>
</protein>
<sequence>MPDLTKLDAPSLRTFAEMDVREAGDEIARLRTSDQEGQSLYDISNAPEGPFVIGPMAGDSDTAGKSLVSHTIQSAKAIDSVLNRHLTAFRDLRRQLNDVVDSMLKTQGETLQQVDGQKFLSAIRDYDSDMSGGSYSSNSSTTSG</sequence>
<comment type="caution">
    <text evidence="1">The sequence shown here is derived from an EMBL/GenBank/DDBJ whole genome shotgun (WGS) entry which is preliminary data.</text>
</comment>
<accession>A0A6G3TN52</accession>
<reference evidence="1 2" key="1">
    <citation type="submission" date="2020-01" db="EMBL/GenBank/DDBJ databases">
        <title>Insect and environment-associated Actinomycetes.</title>
        <authorList>
            <person name="Currrie C."/>
            <person name="Chevrette M."/>
            <person name="Carlson C."/>
            <person name="Stubbendieck R."/>
            <person name="Wendt-Pienkowski E."/>
        </authorList>
    </citation>
    <scope>NUCLEOTIDE SEQUENCE [LARGE SCALE GENOMIC DNA]</scope>
    <source>
        <strain evidence="1 2">SID7739</strain>
    </source>
</reference>
<dbReference type="AlphaFoldDB" id="A0A6G3TN52"/>
<dbReference type="EMBL" id="JAAGMQ010000956">
    <property type="protein sequence ID" value="NEC37895.1"/>
    <property type="molecule type" value="Genomic_DNA"/>
</dbReference>
<evidence type="ECO:0000313" key="2">
    <source>
        <dbReference type="Proteomes" id="UP000475666"/>
    </source>
</evidence>